<feature type="compositionally biased region" description="Gly residues" evidence="1">
    <location>
        <begin position="387"/>
        <end position="399"/>
    </location>
</feature>
<feature type="compositionally biased region" description="Low complexity" evidence="1">
    <location>
        <begin position="453"/>
        <end position="471"/>
    </location>
</feature>
<protein>
    <recommendedName>
        <fullName evidence="4">DUF3300 domain-containing protein</fullName>
    </recommendedName>
</protein>
<feature type="region of interest" description="Disordered" evidence="1">
    <location>
        <begin position="366"/>
        <end position="481"/>
    </location>
</feature>
<dbReference type="EMBL" id="QFQS01000001">
    <property type="protein sequence ID" value="PZQ99712.1"/>
    <property type="molecule type" value="Genomic_DNA"/>
</dbReference>
<comment type="caution">
    <text evidence="2">The sequence shown here is derived from an EMBL/GenBank/DDBJ whole genome shotgun (WGS) entry which is preliminary data.</text>
</comment>
<name>A0A2W5SFV8_CERSP</name>
<accession>A0A2W5SFV8</accession>
<dbReference type="Pfam" id="PF11737">
    <property type="entry name" value="DUF3300"/>
    <property type="match status" value="1"/>
</dbReference>
<evidence type="ECO:0000313" key="3">
    <source>
        <dbReference type="Proteomes" id="UP000248975"/>
    </source>
</evidence>
<evidence type="ECO:0008006" key="4">
    <source>
        <dbReference type="Google" id="ProtNLM"/>
    </source>
</evidence>
<proteinExistence type="predicted"/>
<dbReference type="PANTHER" id="PTHR40269">
    <property type="entry name" value="OUTER MEMBRANE PROTEIN-RELATED"/>
    <property type="match status" value="1"/>
</dbReference>
<organism evidence="2 3">
    <name type="scientific">Cereibacter sphaeroides</name>
    <name type="common">Rhodobacter sphaeroides</name>
    <dbReference type="NCBI Taxonomy" id="1063"/>
    <lineage>
        <taxon>Bacteria</taxon>
        <taxon>Pseudomonadati</taxon>
        <taxon>Pseudomonadota</taxon>
        <taxon>Alphaproteobacteria</taxon>
        <taxon>Rhodobacterales</taxon>
        <taxon>Paracoccaceae</taxon>
        <taxon>Cereibacter</taxon>
    </lineage>
</organism>
<sequence>MTCEDHLGRAPLSLAVATRTGWRGKMRRTHGAFVSSVLLVGLLAMPLAAQDAQQDQSEAAVTVETENPEGDAALTPEDIDKLVAPVALFPDSLLTQIMMASTYPLDLVKADRFLKDNPDMPDKDRAAATEKMTEWDPSVQALTAGFPDIVNRMADNIDWTEQMGEAVLAQTDDVFDGVQRRRAEAKENGYLDSNDAQTVEVSNDNTIVIQPADPQIVYVPQYDSDVVYTTPAPATPVYIDDDHDNDFGNALATGAIVFGTALILDEIFDDDDPWNGYWRGPPPIDWDDADFNPRPRGINIDGDVNIDNDRFTNIERNRIKNIDRNSIDRNKIAANPGRIGDLDREQLDRKFNQGFNANDAQRAAAKQKIQNRKAQGGDVPSLRDGGKLGGAGAAAGAGAGAAAISKANRPNVDRPKVNKPANINRPQNIKKPANISKPAKVNRPNVSRNVPKASAMQRSGGARAGAASNRGHASRGGGRRR</sequence>
<evidence type="ECO:0000256" key="1">
    <source>
        <dbReference type="SAM" id="MobiDB-lite"/>
    </source>
</evidence>
<dbReference type="InterPro" id="IPR021728">
    <property type="entry name" value="DUF3300"/>
</dbReference>
<dbReference type="Proteomes" id="UP000248975">
    <property type="component" value="Unassembled WGS sequence"/>
</dbReference>
<evidence type="ECO:0000313" key="2">
    <source>
        <dbReference type="EMBL" id="PZQ99712.1"/>
    </source>
</evidence>
<dbReference type="AlphaFoldDB" id="A0A2W5SFV8"/>
<dbReference type="PANTHER" id="PTHR40269:SF1">
    <property type="entry name" value="OUTER MEMBRANE PROTEIN"/>
    <property type="match status" value="1"/>
</dbReference>
<gene>
    <name evidence="2" type="ORF">DI533_03400</name>
</gene>
<reference evidence="2 3" key="1">
    <citation type="submission" date="2017-08" db="EMBL/GenBank/DDBJ databases">
        <title>Infants hospitalized years apart are colonized by the same room-sourced microbial strains.</title>
        <authorList>
            <person name="Brooks B."/>
            <person name="Olm M.R."/>
            <person name="Firek B.A."/>
            <person name="Baker R."/>
            <person name="Thomas B.C."/>
            <person name="Morowitz M.J."/>
            <person name="Banfield J.F."/>
        </authorList>
    </citation>
    <scope>NUCLEOTIDE SEQUENCE [LARGE SCALE GENOMIC DNA]</scope>
    <source>
        <strain evidence="2">S2_003_000_R2_11</strain>
    </source>
</reference>